<dbReference type="Gene3D" id="1.10.10.10">
    <property type="entry name" value="Winged helix-like DNA-binding domain superfamily/Winged helix DNA-binding domain"/>
    <property type="match status" value="1"/>
</dbReference>
<reference evidence="6 7" key="1">
    <citation type="submission" date="2019-02" db="EMBL/GenBank/DDBJ databases">
        <title>Deep-cultivation of Planctomycetes and their phenomic and genomic characterization uncovers novel biology.</title>
        <authorList>
            <person name="Wiegand S."/>
            <person name="Jogler M."/>
            <person name="Boedeker C."/>
            <person name="Pinto D."/>
            <person name="Vollmers J."/>
            <person name="Rivas-Marin E."/>
            <person name="Kohn T."/>
            <person name="Peeters S.H."/>
            <person name="Heuer A."/>
            <person name="Rast P."/>
            <person name="Oberbeckmann S."/>
            <person name="Bunk B."/>
            <person name="Jeske O."/>
            <person name="Meyerdierks A."/>
            <person name="Storesund J.E."/>
            <person name="Kallscheuer N."/>
            <person name="Luecker S."/>
            <person name="Lage O.M."/>
            <person name="Pohl T."/>
            <person name="Merkel B.J."/>
            <person name="Hornburger P."/>
            <person name="Mueller R.-W."/>
            <person name="Bruemmer F."/>
            <person name="Labrenz M."/>
            <person name="Spormann A.M."/>
            <person name="Op den Camp H."/>
            <person name="Overmann J."/>
            <person name="Amann R."/>
            <person name="Jetten M.S.M."/>
            <person name="Mascher T."/>
            <person name="Medema M.H."/>
            <person name="Devos D.P."/>
            <person name="Kaster A.-K."/>
            <person name="Ovreas L."/>
            <person name="Rohde M."/>
            <person name="Galperin M.Y."/>
            <person name="Jogler C."/>
        </authorList>
    </citation>
    <scope>NUCLEOTIDE SEQUENCE [LARGE SCALE GENOMIC DNA]</scope>
    <source>
        <strain evidence="6 7">Mal4</strain>
    </source>
</reference>
<evidence type="ECO:0000256" key="2">
    <source>
        <dbReference type="ARBA" id="ARBA00023015"/>
    </source>
</evidence>
<keyword evidence="3" id="KW-0238">DNA-binding</keyword>
<dbReference type="AlphaFoldDB" id="A0A517Z0B1"/>
<dbReference type="InterPro" id="IPR036388">
    <property type="entry name" value="WH-like_DNA-bd_sf"/>
</dbReference>
<dbReference type="RefSeq" id="WP_145366638.1">
    <property type="nucleotide sequence ID" value="NZ_CP036275.1"/>
</dbReference>
<accession>A0A517Z0B1</accession>
<sequence length="301" mass="33481">MELQQLRYFSAVAEHLNFTRAARACGISQPSLSQQIQKLEGELGQMLFERTGRQVRMTDAGRTLQASARRILAAVADAERALREPDAASPLRVGAIPTVAPYLLPEVVRTFRRSWKESPLLVQEDLTAHLIRDCLADELDLAVIALPVPADGLQTAELMTEELLVALPSRHPLQSKRQLSPADLQSEPFIQLDEMHCLGEQLGSWCRRNDFRPATTCHSAQLLTVQEFVALGQGISLIPEMARRNDRSKRRSYRRLTGGGPTRTLVLVWRQGRFRSPAFDGLVQTFQECCSELAAATGDVA</sequence>
<dbReference type="EMBL" id="CP036275">
    <property type="protein sequence ID" value="QDU35921.1"/>
    <property type="molecule type" value="Genomic_DNA"/>
</dbReference>
<dbReference type="PANTHER" id="PTHR30346">
    <property type="entry name" value="TRANSCRIPTIONAL DUAL REGULATOR HCAR-RELATED"/>
    <property type="match status" value="1"/>
</dbReference>
<dbReference type="GO" id="GO:0003677">
    <property type="term" value="F:DNA binding"/>
    <property type="evidence" value="ECO:0007669"/>
    <property type="project" value="UniProtKB-KW"/>
</dbReference>
<dbReference type="InterPro" id="IPR000847">
    <property type="entry name" value="LysR_HTH_N"/>
</dbReference>
<proteinExistence type="inferred from homology"/>
<keyword evidence="4" id="KW-0804">Transcription</keyword>
<feature type="domain" description="HTH lysR-type" evidence="5">
    <location>
        <begin position="1"/>
        <end position="58"/>
    </location>
</feature>
<evidence type="ECO:0000256" key="1">
    <source>
        <dbReference type="ARBA" id="ARBA00009437"/>
    </source>
</evidence>
<evidence type="ECO:0000313" key="6">
    <source>
        <dbReference type="EMBL" id="QDU35921.1"/>
    </source>
</evidence>
<organism evidence="6 7">
    <name type="scientific">Maioricimonas rarisocia</name>
    <dbReference type="NCBI Taxonomy" id="2528026"/>
    <lineage>
        <taxon>Bacteria</taxon>
        <taxon>Pseudomonadati</taxon>
        <taxon>Planctomycetota</taxon>
        <taxon>Planctomycetia</taxon>
        <taxon>Planctomycetales</taxon>
        <taxon>Planctomycetaceae</taxon>
        <taxon>Maioricimonas</taxon>
    </lineage>
</organism>
<dbReference type="SUPFAM" id="SSF46785">
    <property type="entry name" value="Winged helix' DNA-binding domain"/>
    <property type="match status" value="1"/>
</dbReference>
<evidence type="ECO:0000256" key="3">
    <source>
        <dbReference type="ARBA" id="ARBA00023125"/>
    </source>
</evidence>
<dbReference type="GO" id="GO:0003700">
    <property type="term" value="F:DNA-binding transcription factor activity"/>
    <property type="evidence" value="ECO:0007669"/>
    <property type="project" value="InterPro"/>
</dbReference>
<dbReference type="Gene3D" id="3.40.190.10">
    <property type="entry name" value="Periplasmic binding protein-like II"/>
    <property type="match status" value="2"/>
</dbReference>
<dbReference type="Proteomes" id="UP000320496">
    <property type="component" value="Chromosome"/>
</dbReference>
<dbReference type="PANTHER" id="PTHR30346:SF0">
    <property type="entry name" value="HCA OPERON TRANSCRIPTIONAL ACTIVATOR HCAR"/>
    <property type="match status" value="1"/>
</dbReference>
<evidence type="ECO:0000259" key="5">
    <source>
        <dbReference type="PROSITE" id="PS50931"/>
    </source>
</evidence>
<dbReference type="PROSITE" id="PS50931">
    <property type="entry name" value="HTH_LYSR"/>
    <property type="match status" value="1"/>
</dbReference>
<dbReference type="SUPFAM" id="SSF53850">
    <property type="entry name" value="Periplasmic binding protein-like II"/>
    <property type="match status" value="1"/>
</dbReference>
<dbReference type="PRINTS" id="PR00039">
    <property type="entry name" value="HTHLYSR"/>
</dbReference>
<dbReference type="CDD" id="cd08411">
    <property type="entry name" value="PBP2_OxyR"/>
    <property type="match status" value="1"/>
</dbReference>
<dbReference type="KEGG" id="mri:Mal4_02030"/>
<gene>
    <name evidence="6" type="primary">oxyR_1</name>
    <name evidence="6" type="ORF">Mal4_02030</name>
</gene>
<evidence type="ECO:0000313" key="7">
    <source>
        <dbReference type="Proteomes" id="UP000320496"/>
    </source>
</evidence>
<dbReference type="FunFam" id="1.10.10.10:FF:000001">
    <property type="entry name" value="LysR family transcriptional regulator"/>
    <property type="match status" value="1"/>
</dbReference>
<dbReference type="Pfam" id="PF03466">
    <property type="entry name" value="LysR_substrate"/>
    <property type="match status" value="1"/>
</dbReference>
<evidence type="ECO:0000256" key="4">
    <source>
        <dbReference type="ARBA" id="ARBA00023163"/>
    </source>
</evidence>
<keyword evidence="2" id="KW-0805">Transcription regulation</keyword>
<dbReference type="OrthoDB" id="9803735at2"/>
<protein>
    <submittedName>
        <fullName evidence="6">Hydrogen peroxide-inducible genes activator</fullName>
    </submittedName>
</protein>
<name>A0A517Z0B1_9PLAN</name>
<dbReference type="InterPro" id="IPR005119">
    <property type="entry name" value="LysR_subst-bd"/>
</dbReference>
<comment type="similarity">
    <text evidence="1">Belongs to the LysR transcriptional regulatory family.</text>
</comment>
<dbReference type="GO" id="GO:0032993">
    <property type="term" value="C:protein-DNA complex"/>
    <property type="evidence" value="ECO:0007669"/>
    <property type="project" value="TreeGrafter"/>
</dbReference>
<dbReference type="InterPro" id="IPR036390">
    <property type="entry name" value="WH_DNA-bd_sf"/>
</dbReference>
<keyword evidence="7" id="KW-1185">Reference proteome</keyword>
<dbReference type="Pfam" id="PF00126">
    <property type="entry name" value="HTH_1"/>
    <property type="match status" value="1"/>
</dbReference>